<evidence type="ECO:0000313" key="6">
    <source>
        <dbReference type="Proteomes" id="UP001295444"/>
    </source>
</evidence>
<dbReference type="AlphaFoldDB" id="A0AAD1TF55"/>
<feature type="compositionally biased region" description="Acidic residues" evidence="3">
    <location>
        <begin position="1163"/>
        <end position="1202"/>
    </location>
</feature>
<name>A0AAD1TF55_PELCU</name>
<organism evidence="5 6">
    <name type="scientific">Pelobates cultripes</name>
    <name type="common">Western spadefoot toad</name>
    <dbReference type="NCBI Taxonomy" id="61616"/>
    <lineage>
        <taxon>Eukaryota</taxon>
        <taxon>Metazoa</taxon>
        <taxon>Chordata</taxon>
        <taxon>Craniata</taxon>
        <taxon>Vertebrata</taxon>
        <taxon>Euteleostomi</taxon>
        <taxon>Amphibia</taxon>
        <taxon>Batrachia</taxon>
        <taxon>Anura</taxon>
        <taxon>Pelobatoidea</taxon>
        <taxon>Pelobatidae</taxon>
        <taxon>Pelobates</taxon>
    </lineage>
</organism>
<evidence type="ECO:0000313" key="5">
    <source>
        <dbReference type="EMBL" id="CAH2321922.1"/>
    </source>
</evidence>
<dbReference type="InterPro" id="IPR000719">
    <property type="entry name" value="Prot_kinase_dom"/>
</dbReference>
<proteinExistence type="predicted"/>
<keyword evidence="6" id="KW-1185">Reference proteome</keyword>
<evidence type="ECO:0000256" key="1">
    <source>
        <dbReference type="ARBA" id="ARBA00022741"/>
    </source>
</evidence>
<accession>A0AAD1TF55</accession>
<dbReference type="InterPro" id="IPR011009">
    <property type="entry name" value="Kinase-like_dom_sf"/>
</dbReference>
<dbReference type="Proteomes" id="UP001295444">
    <property type="component" value="Chromosome 11"/>
</dbReference>
<gene>
    <name evidence="5" type="ORF">PECUL_23A012372</name>
</gene>
<dbReference type="InterPro" id="IPR050198">
    <property type="entry name" value="Non-receptor_tyrosine_kinases"/>
</dbReference>
<evidence type="ECO:0000256" key="2">
    <source>
        <dbReference type="ARBA" id="ARBA00022840"/>
    </source>
</evidence>
<protein>
    <submittedName>
        <fullName evidence="5">Insulin-like growth factor 1 receptor</fullName>
    </submittedName>
</protein>
<dbReference type="PROSITE" id="PS50011">
    <property type="entry name" value="PROTEIN_KINASE_DOM"/>
    <property type="match status" value="2"/>
</dbReference>
<feature type="region of interest" description="Disordered" evidence="3">
    <location>
        <begin position="1155"/>
        <end position="1205"/>
    </location>
</feature>
<dbReference type="GO" id="GO:0005524">
    <property type="term" value="F:ATP binding"/>
    <property type="evidence" value="ECO:0007669"/>
    <property type="project" value="UniProtKB-KW"/>
</dbReference>
<dbReference type="EMBL" id="OW240922">
    <property type="protein sequence ID" value="CAH2321922.1"/>
    <property type="molecule type" value="Genomic_DNA"/>
</dbReference>
<evidence type="ECO:0000259" key="4">
    <source>
        <dbReference type="PROSITE" id="PS50011"/>
    </source>
</evidence>
<dbReference type="Gene3D" id="1.10.510.10">
    <property type="entry name" value="Transferase(Phosphotransferase) domain 1"/>
    <property type="match status" value="2"/>
</dbReference>
<dbReference type="SUPFAM" id="SSF56112">
    <property type="entry name" value="Protein kinase-like (PK-like)"/>
    <property type="match status" value="2"/>
</dbReference>
<keyword evidence="1" id="KW-0547">Nucleotide-binding</keyword>
<sequence length="1212" mass="141521">MMNQLERECPNCGNSRDGGIILHELFCYDVYIVSALCPQNSKQRRIDSQIGEDIVKPLEERGYNCFHGSRNIAAGEFILQAMSYPITIIPLTIVPLFKDKDFSSYCNLLLRPDYLKRIMFLTFDSTRIDCPAVSKITVTISFKDEYLLPKLIETIKNKRREFPLEQRKITFELGQEHDPGVNFRHTYYQLRRITRLRSESTSSAGSDFHRLVEFRRSDRSRISFRPKPVGICSEENIVFLEDIKRLTAPKEILHYCHHKNEKISIFSAKVLTRLIKKDIITFYKKQDLQIFEKEVRFLIGGEYKKKYEMNNEFEKLYFWILAAAYLKIYQHNCTELKTHFKHVELKKLKSSKKPYDHLCQKTYHKLTVSVIERIKHWSTPLDHNKMYPRNLEKCLSFLDHETSSSEKDHAVKTMKSFLPNLPWDVKHIFVAIITEKIFQKKFEESAMYFFTQICDLVGKKHGEIFLPVVECATEYIQKNWTKGTLDTSLKLFEMVLKMLDNKKNKPYKLTIIFDHFFQKLLYHPVCDVRTFVATFLFREYLNEFGLRQLGSACIRVSDELVEKCIREKLSNSYPDLIIKEKVDKGSNALVFVAETSGGSESLLYMPQQKTLNDILQTNSTDEAYESFYDMSRAVKICQGHDNIIKLQNIPSCSALPFYVVEHGIPLLQFLHEKENKLAWSQMIDLLIDITNAINHCHNQSIILRNITPASFEVVPRLNGSFQTKLSNFQYAKCTLTEETDNNAVEYIEDINILSFQGDEHEPVPAYFSAPETLQNRTFSKCTEAWMVVATFYSVLLYGRQPFQELAHLKVSDFVKEIISYHSAENPGLFDQDLWEIVSCNFEYEPSKRKLVDQLLKDLEAFKVNLGVKNNFIYSVKSICSYINPEDIQKGYVDNEGNFIFENHEDLPPEIYEDYCETRESDCSYQTVQVKMNLNTRKKLKRLNQANIMRVQEILNGPYKTILVSNLDNYRQTLEELHTDLDRITLLLYLRQLTIALEELHSKNIVHCDLRSRHVYINQEQNTLKLGYLGRAVSLKGNHIIKMMPSEAKKWSAPEVQANGMYSRASDIFALAIVFWEVLSTNKYIRQLRLLKPFQKCESHMDIDFTFPRSPCTQDHIYKLVECMVECWNPNPIKRPKLSNIKQVIDELSNGYMTSRTEIIHEPSDDDDDDDADDEEQYQYQCSDDDDAMVGVAEEEESEDSESEFPIYAKFIS</sequence>
<keyword evidence="5" id="KW-0675">Receptor</keyword>
<dbReference type="GO" id="GO:0004672">
    <property type="term" value="F:protein kinase activity"/>
    <property type="evidence" value="ECO:0007669"/>
    <property type="project" value="InterPro"/>
</dbReference>
<reference evidence="5" key="1">
    <citation type="submission" date="2022-03" db="EMBL/GenBank/DDBJ databases">
        <authorList>
            <person name="Alioto T."/>
            <person name="Alioto T."/>
            <person name="Gomez Garrido J."/>
        </authorList>
    </citation>
    <scope>NUCLEOTIDE SEQUENCE</scope>
</reference>
<feature type="domain" description="Protein kinase" evidence="4">
    <location>
        <begin position="576"/>
        <end position="861"/>
    </location>
</feature>
<keyword evidence="2" id="KW-0067">ATP-binding</keyword>
<dbReference type="InterPro" id="IPR001245">
    <property type="entry name" value="Ser-Thr/Tyr_kinase_cat_dom"/>
</dbReference>
<feature type="domain" description="Protein kinase" evidence="4">
    <location>
        <begin position="881"/>
        <end position="1152"/>
    </location>
</feature>
<evidence type="ECO:0000256" key="3">
    <source>
        <dbReference type="SAM" id="MobiDB-lite"/>
    </source>
</evidence>
<dbReference type="Pfam" id="PF07714">
    <property type="entry name" value="PK_Tyr_Ser-Thr"/>
    <property type="match status" value="2"/>
</dbReference>
<dbReference type="PANTHER" id="PTHR24418">
    <property type="entry name" value="TYROSINE-PROTEIN KINASE"/>
    <property type="match status" value="1"/>
</dbReference>